<dbReference type="EMBL" id="PCXU01000002">
    <property type="protein sequence ID" value="PIR43927.1"/>
    <property type="molecule type" value="Genomic_DNA"/>
</dbReference>
<dbReference type="Proteomes" id="UP000230214">
    <property type="component" value="Unassembled WGS sequence"/>
</dbReference>
<dbReference type="PROSITE" id="PS51766">
    <property type="entry name" value="DOCKERIN"/>
    <property type="match status" value="1"/>
</dbReference>
<name>A0A2H0RBS0_UNCKA</name>
<sequence>MKNLTRFSIFLMLFTMMVQPVAAFDAWNWQDSGYKLMTFNSSGLKRIGTLSGLNFEFVPATNMMQMQMYPYIHGRDDIRSTYEHSVYSNPVSLGVIRPSDATSFSAAPAESGDWSYDEFAQSYGVGEEFKLLASRIVPASLITTNAPGVRLFDGTKRTMVQPTQSWGSATLQDFIGNPAYFAVPTSSSVSVRTPSNNTVDLTGLQENWVLMWFGADSYLWSSTYPLFPNRGFASWYPGAYMYDPSHWIFKVDIPVLVVFDTKPQSLIVDPAGGIELNYGNSASKQIAFMPLLGQKYPFVSASDAENGSDPKQTTELWSTSLPSEITQLSREWYNRLGKFPESVSETYTFDTNNNQLSVTDTFSYRDLGFGQHYAPIAPVVTLAKNGGMPIQFVGNPQLNTSVTTLRIGPVAGIDNRTSYEYVVSGLDTYTAQNRIFINTGSEPSWVITKLQQEVSTVEQAGHLAPWWPYLGKFNPLFPDRAIWSFPWETQYYLSNTRDVLSNAAATNLDSYLQSEEQAYDMVTYGRKVSYVNNVQTVPYNTGTRRETSFIDTAMTPDDIGYSYHRMSVKPLMNLYALAGFYTNTGDTADLGTSGSYTQQWTQIKDIAKPYMLVSDWATMTFAPYDRNLGDDIRWGTLTSNEAVAGSIGLARLGTLVGDAESEQVGYYLLAKSLISRLAQEKITKHLYATAQLRNPTPADWMVQTSRNYGENGDAQLWQRNWTSYLSDIRKPIRFDQFGVVLKDQHSEGFRDRRLLAYANITPELGRFLAQYALPEVTEWVRINEENNGTWFEAYSDSYLGKENSYNIPDNAYEIFMVKAWVLGETADQLAKYLDVPWVPLGDYYYINKLAETIRAYRGTCWSADGTTCDDGSIPSITGDLNGDLTVNIQDIIILINEIFTPRGVEGSDINNDGKVDILDVIALINIIFT</sequence>
<dbReference type="CDD" id="cd14254">
    <property type="entry name" value="Dockerin_II"/>
    <property type="match status" value="1"/>
</dbReference>
<keyword evidence="1" id="KW-0732">Signal</keyword>
<accession>A0A2H0RBS0</accession>
<dbReference type="Gene3D" id="1.10.1330.10">
    <property type="entry name" value="Dockerin domain"/>
    <property type="match status" value="1"/>
</dbReference>
<evidence type="ECO:0000313" key="4">
    <source>
        <dbReference type="Proteomes" id="UP000230214"/>
    </source>
</evidence>
<feature type="chain" id="PRO_5013843296" description="Dockerin domain-containing protein" evidence="1">
    <location>
        <begin position="24"/>
        <end position="929"/>
    </location>
</feature>
<proteinExistence type="predicted"/>
<feature type="domain" description="Dockerin" evidence="2">
    <location>
        <begin position="873"/>
        <end position="929"/>
    </location>
</feature>
<dbReference type="AlphaFoldDB" id="A0A2H0RBS0"/>
<dbReference type="InterPro" id="IPR002105">
    <property type="entry name" value="Dockerin_1_rpt"/>
</dbReference>
<reference evidence="3 4" key="1">
    <citation type="submission" date="2017-09" db="EMBL/GenBank/DDBJ databases">
        <title>Depth-based differentiation of microbial function through sediment-hosted aquifers and enrichment of novel symbionts in the deep terrestrial subsurface.</title>
        <authorList>
            <person name="Probst A.J."/>
            <person name="Ladd B."/>
            <person name="Jarett J.K."/>
            <person name="Geller-Mcgrath D.E."/>
            <person name="Sieber C.M."/>
            <person name="Emerson J.B."/>
            <person name="Anantharaman K."/>
            <person name="Thomas B.C."/>
            <person name="Malmstrom R."/>
            <person name="Stieglmeier M."/>
            <person name="Klingl A."/>
            <person name="Woyke T."/>
            <person name="Ryan C.M."/>
            <person name="Banfield J.F."/>
        </authorList>
    </citation>
    <scope>NUCLEOTIDE SEQUENCE [LARGE SCALE GENOMIC DNA]</scope>
    <source>
        <strain evidence="3">CG10_big_fil_rev_8_21_14_0_10_32_10</strain>
    </source>
</reference>
<dbReference type="InterPro" id="IPR016134">
    <property type="entry name" value="Dockerin_dom"/>
</dbReference>
<dbReference type="GO" id="GO:0004553">
    <property type="term" value="F:hydrolase activity, hydrolyzing O-glycosyl compounds"/>
    <property type="evidence" value="ECO:0007669"/>
    <property type="project" value="InterPro"/>
</dbReference>
<evidence type="ECO:0000259" key="2">
    <source>
        <dbReference type="PROSITE" id="PS51766"/>
    </source>
</evidence>
<dbReference type="SUPFAM" id="SSF63446">
    <property type="entry name" value="Type I dockerin domain"/>
    <property type="match status" value="1"/>
</dbReference>
<dbReference type="Pfam" id="PF00404">
    <property type="entry name" value="Dockerin_1"/>
    <property type="match status" value="1"/>
</dbReference>
<dbReference type="GO" id="GO:0000272">
    <property type="term" value="P:polysaccharide catabolic process"/>
    <property type="evidence" value="ECO:0007669"/>
    <property type="project" value="InterPro"/>
</dbReference>
<comment type="caution">
    <text evidence="3">The sequence shown here is derived from an EMBL/GenBank/DDBJ whole genome shotgun (WGS) entry which is preliminary data.</text>
</comment>
<organism evidence="3 4">
    <name type="scientific">candidate division WWE3 bacterium CG10_big_fil_rev_8_21_14_0_10_32_10</name>
    <dbReference type="NCBI Taxonomy" id="1975090"/>
    <lineage>
        <taxon>Bacteria</taxon>
        <taxon>Katanobacteria</taxon>
    </lineage>
</organism>
<evidence type="ECO:0000313" key="3">
    <source>
        <dbReference type="EMBL" id="PIR43927.1"/>
    </source>
</evidence>
<gene>
    <name evidence="3" type="ORF">COV24_00165</name>
</gene>
<protein>
    <recommendedName>
        <fullName evidence="2">Dockerin domain-containing protein</fullName>
    </recommendedName>
</protein>
<evidence type="ECO:0000256" key="1">
    <source>
        <dbReference type="SAM" id="SignalP"/>
    </source>
</evidence>
<dbReference type="InterPro" id="IPR036439">
    <property type="entry name" value="Dockerin_dom_sf"/>
</dbReference>
<feature type="signal peptide" evidence="1">
    <location>
        <begin position="1"/>
        <end position="23"/>
    </location>
</feature>